<dbReference type="InterPro" id="IPR007396">
    <property type="entry name" value="TR_PAI2-type"/>
</dbReference>
<gene>
    <name evidence="1" type="ORF">HNQ96_002572</name>
</gene>
<comment type="caution">
    <text evidence="1">The sequence shown here is derived from an EMBL/GenBank/DDBJ whole genome shotgun (WGS) entry which is preliminary data.</text>
</comment>
<sequence>MLYTKPYFDPHDAAEIHDLVDRVVLGTLITPHEGGVAISHPVFMMDRARNCLVSHVAANNTHADLIRNGLPSVAVLMDRGSYISSSWYPAAPARDSAPTWNFMVVHIHGTPVLMSQAQTARHLHDLVRHMEEGREDPWQLGELGAGGLERRLPNIVGYELPIARVEARFKLGQDERRRDMVAAERRLREAGKDGLAEIMSRYCPVEAE</sequence>
<dbReference type="PANTHER" id="PTHR35802">
    <property type="entry name" value="PROTEASE SYNTHASE AND SPORULATION PROTEIN PAI 2"/>
    <property type="match status" value="1"/>
</dbReference>
<dbReference type="Proteomes" id="UP000532373">
    <property type="component" value="Unassembled WGS sequence"/>
</dbReference>
<dbReference type="PIRSF" id="PIRSF010372">
    <property type="entry name" value="PaiB"/>
    <property type="match status" value="1"/>
</dbReference>
<reference evidence="1 2" key="1">
    <citation type="submission" date="2020-08" db="EMBL/GenBank/DDBJ databases">
        <title>Genomic Encyclopedia of Type Strains, Phase IV (KMG-IV): sequencing the most valuable type-strain genomes for metagenomic binning, comparative biology and taxonomic classification.</title>
        <authorList>
            <person name="Goeker M."/>
        </authorList>
    </citation>
    <scope>NUCLEOTIDE SEQUENCE [LARGE SCALE GENOMIC DNA]</scope>
    <source>
        <strain evidence="1 2">DSM 17454</strain>
    </source>
</reference>
<protein>
    <submittedName>
        <fullName evidence="1">Transcriptional regulator</fullName>
    </submittedName>
</protein>
<dbReference type="SUPFAM" id="SSF50475">
    <property type="entry name" value="FMN-binding split barrel"/>
    <property type="match status" value="1"/>
</dbReference>
<evidence type="ECO:0000313" key="2">
    <source>
        <dbReference type="Proteomes" id="UP000532373"/>
    </source>
</evidence>
<dbReference type="PANTHER" id="PTHR35802:SF1">
    <property type="entry name" value="PROTEASE SYNTHASE AND SPORULATION PROTEIN PAI 2"/>
    <property type="match status" value="1"/>
</dbReference>
<accession>A0A8E1WG39</accession>
<dbReference type="AlphaFoldDB" id="A0A8E1WG39"/>
<dbReference type="Gene3D" id="2.30.110.10">
    <property type="entry name" value="Electron Transport, Fmn-binding Protein, Chain A"/>
    <property type="match status" value="1"/>
</dbReference>
<dbReference type="InterPro" id="IPR012349">
    <property type="entry name" value="Split_barrel_FMN-bd"/>
</dbReference>
<dbReference type="RefSeq" id="WP_184769115.1">
    <property type="nucleotide sequence ID" value="NZ_JACHGI010000003.1"/>
</dbReference>
<dbReference type="Pfam" id="PF04299">
    <property type="entry name" value="FMN_bind_2"/>
    <property type="match status" value="1"/>
</dbReference>
<dbReference type="EMBL" id="JACHGI010000003">
    <property type="protein sequence ID" value="MBB6466707.1"/>
    <property type="molecule type" value="Genomic_DNA"/>
</dbReference>
<name>A0A8E1WG39_9HYPH</name>
<evidence type="ECO:0000313" key="1">
    <source>
        <dbReference type="EMBL" id="MBB6466707.1"/>
    </source>
</evidence>
<proteinExistence type="predicted"/>
<organism evidence="1 2">
    <name type="scientific">Aminobacter carboxidus</name>
    <dbReference type="NCBI Taxonomy" id="376165"/>
    <lineage>
        <taxon>Bacteria</taxon>
        <taxon>Pseudomonadati</taxon>
        <taxon>Pseudomonadota</taxon>
        <taxon>Alphaproteobacteria</taxon>
        <taxon>Hyphomicrobiales</taxon>
        <taxon>Phyllobacteriaceae</taxon>
        <taxon>Aminobacter</taxon>
    </lineage>
</organism>